<dbReference type="EMBL" id="PEZF01000173">
    <property type="protein sequence ID" value="PIS16229.1"/>
    <property type="molecule type" value="Genomic_DNA"/>
</dbReference>
<dbReference type="SUPFAM" id="SSF56784">
    <property type="entry name" value="HAD-like"/>
    <property type="match status" value="1"/>
</dbReference>
<dbReference type="InterPro" id="IPR036412">
    <property type="entry name" value="HAD-like_sf"/>
</dbReference>
<proteinExistence type="predicted"/>
<accession>A0A2H0WWD5</accession>
<dbReference type="AlphaFoldDB" id="A0A2H0WWD5"/>
<gene>
    <name evidence="1" type="ORF">COT61_05005</name>
</gene>
<evidence type="ECO:0008006" key="3">
    <source>
        <dbReference type="Google" id="ProtNLM"/>
    </source>
</evidence>
<evidence type="ECO:0000313" key="1">
    <source>
        <dbReference type="EMBL" id="PIS16229.1"/>
    </source>
</evidence>
<reference evidence="2" key="1">
    <citation type="submission" date="2017-09" db="EMBL/GenBank/DDBJ databases">
        <title>Depth-based differentiation of microbial function through sediment-hosted aquifers and enrichment of novel symbionts in the deep terrestrial subsurface.</title>
        <authorList>
            <person name="Probst A.J."/>
            <person name="Ladd B."/>
            <person name="Jarett J.K."/>
            <person name="Geller-Mcgrath D.E."/>
            <person name="Sieber C.M.K."/>
            <person name="Emerson J.B."/>
            <person name="Anantharaman K."/>
            <person name="Thomas B.C."/>
            <person name="Malmstrom R."/>
            <person name="Stieglmeier M."/>
            <person name="Klingl A."/>
            <person name="Woyke T."/>
            <person name="Ryan C.M."/>
            <person name="Banfield J.F."/>
        </authorList>
    </citation>
    <scope>NUCLEOTIDE SEQUENCE [LARGE SCALE GENOMIC DNA]</scope>
</reference>
<organism evidence="1 2">
    <name type="scientific">Candidatus Portnoybacteria bacterium CG09_land_8_20_14_0_10_44_13</name>
    <dbReference type="NCBI Taxonomy" id="1974811"/>
    <lineage>
        <taxon>Bacteria</taxon>
        <taxon>Candidatus Portnoyibacteriota</taxon>
    </lineage>
</organism>
<name>A0A2H0WWD5_9BACT</name>
<dbReference type="Gene3D" id="3.40.50.1000">
    <property type="entry name" value="HAD superfamily/HAD-like"/>
    <property type="match status" value="1"/>
</dbReference>
<evidence type="ECO:0000313" key="2">
    <source>
        <dbReference type="Proteomes" id="UP000229080"/>
    </source>
</evidence>
<dbReference type="Proteomes" id="UP000229080">
    <property type="component" value="Unassembled WGS sequence"/>
</dbReference>
<sequence>MAYKTVIFDFDGVLCRDYFYTNLKTSYPEVSDFINTKIFIKGGDVPNKWMRGELTTDDVNKIISNNTGIDFDELSNLFIESVNAMRVDNRLLNLAKTVLSRGGKVALVTNNMDVFNTITIKNYNLDKIFPVIINSSDYGIMKHDDGGRLFDIAMEKLDESNYDDALLIDDSNNARTTFESKGGA</sequence>
<comment type="caution">
    <text evidence="1">The sequence shown here is derived from an EMBL/GenBank/DDBJ whole genome shotgun (WGS) entry which is preliminary data.</text>
</comment>
<feature type="non-terminal residue" evidence="1">
    <location>
        <position position="184"/>
    </location>
</feature>
<protein>
    <recommendedName>
        <fullName evidence="3">HAD family hydrolase</fullName>
    </recommendedName>
</protein>
<dbReference type="InterPro" id="IPR023214">
    <property type="entry name" value="HAD_sf"/>
</dbReference>